<organism evidence="1 2">
    <name type="scientific">Trichomonas vaginalis (strain ATCC PRA-98 / G3)</name>
    <dbReference type="NCBI Taxonomy" id="412133"/>
    <lineage>
        <taxon>Eukaryota</taxon>
        <taxon>Metamonada</taxon>
        <taxon>Parabasalia</taxon>
        <taxon>Trichomonadida</taxon>
        <taxon>Trichomonadidae</taxon>
        <taxon>Trichomonas</taxon>
    </lineage>
</organism>
<protein>
    <submittedName>
        <fullName evidence="1">Uncharacterized protein</fullName>
    </submittedName>
</protein>
<sequence length="112" mass="12818">MCLELFFLIFKCEPYPNGEYWVGNGYKPGCKSGYYRCRHADSNDECCTDTNCGRAHKTPMKTFAITPLMTPFTTPVTTPLLTPRLKIKSQELKFQAKKEMLLLIFVSHSVNN</sequence>
<accession>A2FUB6</accession>
<evidence type="ECO:0000313" key="1">
    <source>
        <dbReference type="EMBL" id="EAX91506.1"/>
    </source>
</evidence>
<dbReference type="KEGG" id="tva:4749202"/>
<dbReference type="AlphaFoldDB" id="A2FUB6"/>
<dbReference type="VEuPathDB" id="TrichDB:TVAGG3_0919150"/>
<reference evidence="1" key="2">
    <citation type="journal article" date="2007" name="Science">
        <title>Draft genome sequence of the sexually transmitted pathogen Trichomonas vaginalis.</title>
        <authorList>
            <person name="Carlton J.M."/>
            <person name="Hirt R.P."/>
            <person name="Silva J.C."/>
            <person name="Delcher A.L."/>
            <person name="Schatz M."/>
            <person name="Zhao Q."/>
            <person name="Wortman J.R."/>
            <person name="Bidwell S.L."/>
            <person name="Alsmark U.C.M."/>
            <person name="Besteiro S."/>
            <person name="Sicheritz-Ponten T."/>
            <person name="Noel C.J."/>
            <person name="Dacks J.B."/>
            <person name="Foster P.G."/>
            <person name="Simillion C."/>
            <person name="Van de Peer Y."/>
            <person name="Miranda-Saavedra D."/>
            <person name="Barton G.J."/>
            <person name="Westrop G.D."/>
            <person name="Mueller S."/>
            <person name="Dessi D."/>
            <person name="Fiori P.L."/>
            <person name="Ren Q."/>
            <person name="Paulsen I."/>
            <person name="Zhang H."/>
            <person name="Bastida-Corcuera F.D."/>
            <person name="Simoes-Barbosa A."/>
            <person name="Brown M.T."/>
            <person name="Hayes R.D."/>
            <person name="Mukherjee M."/>
            <person name="Okumura C.Y."/>
            <person name="Schneider R."/>
            <person name="Smith A.J."/>
            <person name="Vanacova S."/>
            <person name="Villalvazo M."/>
            <person name="Haas B.J."/>
            <person name="Pertea M."/>
            <person name="Feldblyum T.V."/>
            <person name="Utterback T.R."/>
            <person name="Shu C.L."/>
            <person name="Osoegawa K."/>
            <person name="de Jong P.J."/>
            <person name="Hrdy I."/>
            <person name="Horvathova L."/>
            <person name="Zubacova Z."/>
            <person name="Dolezal P."/>
            <person name="Malik S.B."/>
            <person name="Logsdon J.M. Jr."/>
            <person name="Henze K."/>
            <person name="Gupta A."/>
            <person name="Wang C.C."/>
            <person name="Dunne R.L."/>
            <person name="Upcroft J.A."/>
            <person name="Upcroft P."/>
            <person name="White O."/>
            <person name="Salzberg S.L."/>
            <person name="Tang P."/>
            <person name="Chiu C.-H."/>
            <person name="Lee Y.-S."/>
            <person name="Embley T.M."/>
            <person name="Coombs G.H."/>
            <person name="Mottram J.C."/>
            <person name="Tachezy J."/>
            <person name="Fraser-Liggett C.M."/>
            <person name="Johnson P.J."/>
        </authorList>
    </citation>
    <scope>NUCLEOTIDE SEQUENCE [LARGE SCALE GENOMIC DNA]</scope>
    <source>
        <strain evidence="1">G3</strain>
    </source>
</reference>
<dbReference type="EMBL" id="DS114031">
    <property type="protein sequence ID" value="EAX91506.1"/>
    <property type="molecule type" value="Genomic_DNA"/>
</dbReference>
<evidence type="ECO:0000313" key="2">
    <source>
        <dbReference type="Proteomes" id="UP000001542"/>
    </source>
</evidence>
<dbReference type="InParanoid" id="A2FUB6"/>
<gene>
    <name evidence="1" type="ORF">TVAG_285580</name>
</gene>
<name>A2FUB6_TRIV3</name>
<reference evidence="1" key="1">
    <citation type="submission" date="2006-10" db="EMBL/GenBank/DDBJ databases">
        <authorList>
            <person name="Amadeo P."/>
            <person name="Zhao Q."/>
            <person name="Wortman J."/>
            <person name="Fraser-Liggett C."/>
            <person name="Carlton J."/>
        </authorList>
    </citation>
    <scope>NUCLEOTIDE SEQUENCE</scope>
    <source>
        <strain evidence="1">G3</strain>
    </source>
</reference>
<keyword evidence="2" id="KW-1185">Reference proteome</keyword>
<dbReference type="VEuPathDB" id="TrichDB:TVAG_285580"/>
<dbReference type="Proteomes" id="UP000001542">
    <property type="component" value="Unassembled WGS sequence"/>
</dbReference>
<proteinExistence type="predicted"/>
<dbReference type="RefSeq" id="XP_001304436.1">
    <property type="nucleotide sequence ID" value="XM_001304435.1"/>
</dbReference>